<dbReference type="PANTHER" id="PTHR10283">
    <property type="entry name" value="SOLUTE CARRIER FAMILY 13 MEMBER"/>
    <property type="match status" value="1"/>
</dbReference>
<dbReference type="PANTHER" id="PTHR10283:SF82">
    <property type="entry name" value="SOLUTE CARRIER FAMILY 13 MEMBER 2"/>
    <property type="match status" value="1"/>
</dbReference>
<feature type="transmembrane region" description="Helical" evidence="6">
    <location>
        <begin position="116"/>
        <end position="143"/>
    </location>
</feature>
<feature type="transmembrane region" description="Helical" evidence="6">
    <location>
        <begin position="304"/>
        <end position="321"/>
    </location>
</feature>
<dbReference type="Pfam" id="PF00939">
    <property type="entry name" value="Na_sulph_symp"/>
    <property type="match status" value="1"/>
</dbReference>
<keyword evidence="5 6" id="KW-0472">Membrane</keyword>
<feature type="transmembrane region" description="Helical" evidence="6">
    <location>
        <begin position="12"/>
        <end position="31"/>
    </location>
</feature>
<dbReference type="PROSITE" id="PS01271">
    <property type="entry name" value="NA_SULFATE"/>
    <property type="match status" value="1"/>
</dbReference>
<feature type="transmembrane region" description="Helical" evidence="6">
    <location>
        <begin position="180"/>
        <end position="201"/>
    </location>
</feature>
<dbReference type="RefSeq" id="WP_067597945.1">
    <property type="nucleotide sequence ID" value="NZ_CP015963.1"/>
</dbReference>
<evidence type="ECO:0000256" key="1">
    <source>
        <dbReference type="ARBA" id="ARBA00004141"/>
    </source>
</evidence>
<keyword evidence="4 6" id="KW-1133">Transmembrane helix</keyword>
<dbReference type="OrthoDB" id="9766267at2"/>
<organism evidence="7 8">
    <name type="scientific">Altererythrobacter ishigakiensis</name>
    <dbReference type="NCBI Taxonomy" id="476157"/>
    <lineage>
        <taxon>Bacteria</taxon>
        <taxon>Pseudomonadati</taxon>
        <taxon>Pseudomonadota</taxon>
        <taxon>Alphaproteobacteria</taxon>
        <taxon>Sphingomonadales</taxon>
        <taxon>Erythrobacteraceae</taxon>
        <taxon>Altererythrobacter</taxon>
    </lineage>
</organism>
<dbReference type="CDD" id="cd01115">
    <property type="entry name" value="SLC13_permease"/>
    <property type="match status" value="1"/>
</dbReference>
<reference evidence="7 8" key="1">
    <citation type="submission" date="2019-07" db="EMBL/GenBank/DDBJ databases">
        <title>Genomic Encyclopedia of Archaeal and Bacterial Type Strains, Phase II (KMG-II): from individual species to whole genera.</title>
        <authorList>
            <person name="Goeker M."/>
        </authorList>
    </citation>
    <scope>NUCLEOTIDE SEQUENCE [LARGE SCALE GENOMIC DNA]</scope>
    <source>
        <strain evidence="7 8">ATCC BAA-2084</strain>
    </source>
</reference>
<sequence>MNTSLPESRGINLVGLVAGIIVFALFYLLFSPADLERPAQIVAAVGAMMAIWWATEAIPLPATALLPIIAFPLAGVMSIAEATAPYANPIIFLFLGGFLVALAVERSQLHRRIALAIFRLVGSSGKGLVAGFMLAAALLSMWISNTSTTLMLFPIAVSLALVVGETSPGLTQKAKHDFQIALLLGLAYGASIGGVATLVGTPTNAFMVGFLQSEYNLEIPFARWMIIGIPISLILLPLGWLMLTQFLFPISFASSQETRAELDRRHAELGTMSTAEKRTAILFLLLIAGWVLRKPISSSLGLEGLSDAGVAMTAALLAFLIPSGTDRHALVTWEDTKRLPWGVLILFGGGLSLAGALSSTGLTLWLGQQMAPLGVINPMLLVVALTSLVIFLTELTSNVATTATLLPVVAALAIELGVDPLMLVVPVTIAASCAFMLPVATPPNAIVFSSGEIQIREMMRAGLWLNIVSIALVSAVALWFVPAVL</sequence>
<feature type="transmembrane region" description="Helical" evidence="6">
    <location>
        <begin position="86"/>
        <end position="104"/>
    </location>
</feature>
<feature type="transmembrane region" description="Helical" evidence="6">
    <location>
        <begin position="399"/>
        <end position="417"/>
    </location>
</feature>
<feature type="transmembrane region" description="Helical" evidence="6">
    <location>
        <begin position="341"/>
        <end position="365"/>
    </location>
</feature>
<keyword evidence="3 6" id="KW-0812">Transmembrane</keyword>
<protein>
    <submittedName>
        <fullName evidence="7">Sodium-dependent dicarboxylate transporter 2/3/5</fullName>
    </submittedName>
</protein>
<dbReference type="InterPro" id="IPR031312">
    <property type="entry name" value="Na/sul_symport_CS"/>
</dbReference>
<comment type="caution">
    <text evidence="7">The sequence shown here is derived from an EMBL/GenBank/DDBJ whole genome shotgun (WGS) entry which is preliminary data.</text>
</comment>
<gene>
    <name evidence="7" type="ORF">JN10_2240</name>
</gene>
<evidence type="ECO:0000256" key="6">
    <source>
        <dbReference type="SAM" id="Phobius"/>
    </source>
</evidence>
<feature type="transmembrane region" description="Helical" evidence="6">
    <location>
        <begin position="149"/>
        <end position="168"/>
    </location>
</feature>
<keyword evidence="2" id="KW-0813">Transport</keyword>
<dbReference type="EMBL" id="VLLK01000002">
    <property type="protein sequence ID" value="TWJ06704.1"/>
    <property type="molecule type" value="Genomic_DNA"/>
</dbReference>
<evidence type="ECO:0000256" key="4">
    <source>
        <dbReference type="ARBA" id="ARBA00022989"/>
    </source>
</evidence>
<evidence type="ECO:0000256" key="2">
    <source>
        <dbReference type="ARBA" id="ARBA00022448"/>
    </source>
</evidence>
<dbReference type="GO" id="GO:0015141">
    <property type="term" value="F:succinate transmembrane transporter activity"/>
    <property type="evidence" value="ECO:0007669"/>
    <property type="project" value="UniProtKB-ARBA"/>
</dbReference>
<accession>A0A562UM64</accession>
<feature type="transmembrane region" description="Helical" evidence="6">
    <location>
        <begin position="461"/>
        <end position="481"/>
    </location>
</feature>
<dbReference type="STRING" id="476157.GCA_001663155_00915"/>
<dbReference type="InterPro" id="IPR001898">
    <property type="entry name" value="SLC13A/DASS"/>
</dbReference>
<dbReference type="NCBIfam" id="TIGR00785">
    <property type="entry name" value="dass"/>
    <property type="match status" value="1"/>
</dbReference>
<evidence type="ECO:0000256" key="5">
    <source>
        <dbReference type="ARBA" id="ARBA00023136"/>
    </source>
</evidence>
<feature type="transmembrane region" description="Helical" evidence="6">
    <location>
        <begin position="371"/>
        <end position="392"/>
    </location>
</feature>
<feature type="transmembrane region" description="Helical" evidence="6">
    <location>
        <begin position="221"/>
        <end position="254"/>
    </location>
</feature>
<proteinExistence type="predicted"/>
<comment type="subcellular location">
    <subcellularLocation>
        <location evidence="1">Membrane</location>
        <topology evidence="1">Multi-pass membrane protein</topology>
    </subcellularLocation>
</comment>
<dbReference type="AlphaFoldDB" id="A0A562UM64"/>
<evidence type="ECO:0000313" key="7">
    <source>
        <dbReference type="EMBL" id="TWJ06704.1"/>
    </source>
</evidence>
<evidence type="ECO:0000313" key="8">
    <source>
        <dbReference type="Proteomes" id="UP000320547"/>
    </source>
</evidence>
<feature type="transmembrane region" description="Helical" evidence="6">
    <location>
        <begin position="275"/>
        <end position="292"/>
    </location>
</feature>
<keyword evidence="8" id="KW-1185">Reference proteome</keyword>
<evidence type="ECO:0000256" key="3">
    <source>
        <dbReference type="ARBA" id="ARBA00022692"/>
    </source>
</evidence>
<feature type="transmembrane region" description="Helical" evidence="6">
    <location>
        <begin position="423"/>
        <end position="440"/>
    </location>
</feature>
<dbReference type="Proteomes" id="UP000320547">
    <property type="component" value="Unassembled WGS sequence"/>
</dbReference>
<name>A0A562UM64_9SPHN</name>
<dbReference type="GO" id="GO:0005886">
    <property type="term" value="C:plasma membrane"/>
    <property type="evidence" value="ECO:0007669"/>
    <property type="project" value="TreeGrafter"/>
</dbReference>